<gene>
    <name evidence="2" type="ORF">AAFF_G00251110</name>
</gene>
<evidence type="ECO:0000313" key="3">
    <source>
        <dbReference type="Proteomes" id="UP001221898"/>
    </source>
</evidence>
<dbReference type="EMBL" id="JAINUG010000339">
    <property type="protein sequence ID" value="KAJ8377792.1"/>
    <property type="molecule type" value="Genomic_DNA"/>
</dbReference>
<organism evidence="2 3">
    <name type="scientific">Aldrovandia affinis</name>
    <dbReference type="NCBI Taxonomy" id="143900"/>
    <lineage>
        <taxon>Eukaryota</taxon>
        <taxon>Metazoa</taxon>
        <taxon>Chordata</taxon>
        <taxon>Craniata</taxon>
        <taxon>Vertebrata</taxon>
        <taxon>Euteleostomi</taxon>
        <taxon>Actinopterygii</taxon>
        <taxon>Neopterygii</taxon>
        <taxon>Teleostei</taxon>
        <taxon>Notacanthiformes</taxon>
        <taxon>Halosauridae</taxon>
        <taxon>Aldrovandia</taxon>
    </lineage>
</organism>
<reference evidence="2" key="1">
    <citation type="journal article" date="2023" name="Science">
        <title>Genome structures resolve the early diversification of teleost fishes.</title>
        <authorList>
            <person name="Parey E."/>
            <person name="Louis A."/>
            <person name="Montfort J."/>
            <person name="Bouchez O."/>
            <person name="Roques C."/>
            <person name="Iampietro C."/>
            <person name="Lluch J."/>
            <person name="Castinel A."/>
            <person name="Donnadieu C."/>
            <person name="Desvignes T."/>
            <person name="Floi Bucao C."/>
            <person name="Jouanno E."/>
            <person name="Wen M."/>
            <person name="Mejri S."/>
            <person name="Dirks R."/>
            <person name="Jansen H."/>
            <person name="Henkel C."/>
            <person name="Chen W.J."/>
            <person name="Zahm M."/>
            <person name="Cabau C."/>
            <person name="Klopp C."/>
            <person name="Thompson A.W."/>
            <person name="Robinson-Rechavi M."/>
            <person name="Braasch I."/>
            <person name="Lecointre G."/>
            <person name="Bobe J."/>
            <person name="Postlethwait J.H."/>
            <person name="Berthelot C."/>
            <person name="Roest Crollius H."/>
            <person name="Guiguen Y."/>
        </authorList>
    </citation>
    <scope>NUCLEOTIDE SEQUENCE</scope>
    <source>
        <strain evidence="2">NC1722</strain>
    </source>
</reference>
<dbReference type="AlphaFoldDB" id="A0AAD7RCS0"/>
<feature type="region of interest" description="Disordered" evidence="1">
    <location>
        <begin position="41"/>
        <end position="102"/>
    </location>
</feature>
<dbReference type="Proteomes" id="UP001221898">
    <property type="component" value="Unassembled WGS sequence"/>
</dbReference>
<keyword evidence="3" id="KW-1185">Reference proteome</keyword>
<proteinExistence type="predicted"/>
<comment type="caution">
    <text evidence="2">The sequence shown here is derived from an EMBL/GenBank/DDBJ whole genome shotgun (WGS) entry which is preliminary data.</text>
</comment>
<evidence type="ECO:0000313" key="2">
    <source>
        <dbReference type="EMBL" id="KAJ8377792.1"/>
    </source>
</evidence>
<sequence length="102" mass="11032">MAIGRYRDATSPTFRLAKRLNRATPFVLGWAPASSAVRRHLITGHRHGPLHSPESSQSHNGSAFTDTALSTLPNPHSPTTSQTASQKAAPSLSLSPDRRHRS</sequence>
<accession>A0AAD7RCS0</accession>
<protein>
    <submittedName>
        <fullName evidence="2">Uncharacterized protein</fullName>
    </submittedName>
</protein>
<evidence type="ECO:0000256" key="1">
    <source>
        <dbReference type="SAM" id="MobiDB-lite"/>
    </source>
</evidence>
<feature type="compositionally biased region" description="Polar residues" evidence="1">
    <location>
        <begin position="53"/>
        <end position="94"/>
    </location>
</feature>
<name>A0AAD7RCS0_9TELE</name>